<evidence type="ECO:0000256" key="1">
    <source>
        <dbReference type="ARBA" id="ARBA00043967"/>
    </source>
</evidence>
<dbReference type="InterPro" id="IPR011542">
    <property type="entry name" value="SUF_FeS_clus_asmbl_SufD"/>
</dbReference>
<dbReference type="AlphaFoldDB" id="A0A420WRT8"/>
<dbReference type="Proteomes" id="UP000277424">
    <property type="component" value="Unassembled WGS sequence"/>
</dbReference>
<accession>A0A420WRT8</accession>
<organism evidence="4 5">
    <name type="scientific">Oceanibaculum indicum</name>
    <dbReference type="NCBI Taxonomy" id="526216"/>
    <lineage>
        <taxon>Bacteria</taxon>
        <taxon>Pseudomonadati</taxon>
        <taxon>Pseudomonadota</taxon>
        <taxon>Alphaproteobacteria</taxon>
        <taxon>Rhodospirillales</taxon>
        <taxon>Oceanibaculaceae</taxon>
        <taxon>Oceanibaculum</taxon>
    </lineage>
</organism>
<gene>
    <name evidence="4" type="ORF">BCL74_1355</name>
</gene>
<comment type="caution">
    <text evidence="4">The sequence shown here is derived from an EMBL/GenBank/DDBJ whole genome shotgun (WGS) entry which is preliminary data.</text>
</comment>
<evidence type="ECO:0000313" key="4">
    <source>
        <dbReference type="EMBL" id="RKQ73566.1"/>
    </source>
</evidence>
<dbReference type="InterPro" id="IPR055346">
    <property type="entry name" value="Fe-S_cluster_assembly_SufBD"/>
</dbReference>
<dbReference type="InterPro" id="IPR037284">
    <property type="entry name" value="SUF_FeS_clus_asmbl_SufBD_sf"/>
</dbReference>
<sequence length="442" mass="47781">MATPRSFPAPFADRHAELAPSLSGAGIGWLAALRADTAARCRQNGLPTTRVEAWRFTNLKDLVAGDFTPAGNVPDMALDSLPASSLLAVNGHVLAFVNGRFRAELSTIDALPDGVALLPLSEAIRTDEQSLSAHLGHLTESEENPFADLNTAFLEDGLVLRLADGVTLDRPVHLVSIGAVADRAVAFFPRLLVVLGKGAKATLFESHAGLGGAYFSNIVMEAVLGESAHLEHYKLQNESPEAFHIANTRISVASQGFYDGFVLQTGSRLARNEVQVALNGENARCHLSGAYLGTGRQHLDNTTFIDHAVPDCASREVYKGVLDERAHGVFQGKILVRRDAQRTDGHQLNRALLLSREAEVNAKPELEIYADDVKCSHGATVGELAEEQLFYLQARGIDRATARALLIEAYVQEAVDEIGNAEARLPFQRVVGGWLKARKERS</sequence>
<evidence type="ECO:0000259" key="3">
    <source>
        <dbReference type="Pfam" id="PF19295"/>
    </source>
</evidence>
<protein>
    <submittedName>
        <fullName evidence="4">Fe-S cluster assembly protein SufD</fullName>
    </submittedName>
</protein>
<feature type="domain" description="SUF system FeS cluster assembly SufBD core" evidence="2">
    <location>
        <begin position="184"/>
        <end position="409"/>
    </location>
</feature>
<dbReference type="Pfam" id="PF19295">
    <property type="entry name" value="SufBD_N"/>
    <property type="match status" value="1"/>
</dbReference>
<evidence type="ECO:0000313" key="5">
    <source>
        <dbReference type="Proteomes" id="UP000277424"/>
    </source>
</evidence>
<dbReference type="GO" id="GO:0016226">
    <property type="term" value="P:iron-sulfur cluster assembly"/>
    <property type="evidence" value="ECO:0007669"/>
    <property type="project" value="InterPro"/>
</dbReference>
<evidence type="ECO:0000259" key="2">
    <source>
        <dbReference type="Pfam" id="PF01458"/>
    </source>
</evidence>
<comment type="similarity">
    <text evidence="1">Belongs to the iron-sulfur cluster assembly SufBD family.</text>
</comment>
<feature type="domain" description="SUF system FeS cluster assembly SufBD N-terminal" evidence="3">
    <location>
        <begin position="29"/>
        <end position="173"/>
    </location>
</feature>
<dbReference type="SUPFAM" id="SSF101960">
    <property type="entry name" value="Stabilizer of iron transporter SufD"/>
    <property type="match status" value="1"/>
</dbReference>
<dbReference type="Pfam" id="PF01458">
    <property type="entry name" value="SUFBD_core"/>
    <property type="match status" value="1"/>
</dbReference>
<dbReference type="EMBL" id="RBIG01000001">
    <property type="protein sequence ID" value="RKQ73566.1"/>
    <property type="molecule type" value="Genomic_DNA"/>
</dbReference>
<proteinExistence type="inferred from homology"/>
<dbReference type="PANTHER" id="PTHR43575:SF1">
    <property type="entry name" value="PROTEIN ABCI7, CHLOROPLASTIC"/>
    <property type="match status" value="1"/>
</dbReference>
<dbReference type="PANTHER" id="PTHR43575">
    <property type="entry name" value="PROTEIN ABCI7, CHLOROPLASTIC"/>
    <property type="match status" value="1"/>
</dbReference>
<dbReference type="RefSeq" id="WP_183077885.1">
    <property type="nucleotide sequence ID" value="NZ_RBIG01000001.1"/>
</dbReference>
<dbReference type="InterPro" id="IPR045595">
    <property type="entry name" value="SufBD_N"/>
</dbReference>
<dbReference type="NCBIfam" id="TIGR01981">
    <property type="entry name" value="sufD"/>
    <property type="match status" value="1"/>
</dbReference>
<name>A0A420WRT8_9PROT</name>
<dbReference type="InterPro" id="IPR000825">
    <property type="entry name" value="SUF_FeS_clus_asmbl_SufBD_core"/>
</dbReference>
<reference evidence="4 5" key="1">
    <citation type="submission" date="2018-10" db="EMBL/GenBank/DDBJ databases">
        <title>Comparative analysis of microorganisms from saline springs in Andes Mountain Range, Colombia.</title>
        <authorList>
            <person name="Rubin E."/>
        </authorList>
    </citation>
    <scope>NUCLEOTIDE SEQUENCE [LARGE SCALE GENOMIC DNA]</scope>
    <source>
        <strain evidence="4 5">USBA 36</strain>
    </source>
</reference>